<evidence type="ECO:0000256" key="1">
    <source>
        <dbReference type="SAM" id="Phobius"/>
    </source>
</evidence>
<organism evidence="2 3">
    <name type="scientific">Spiroplasma apis B31</name>
    <dbReference type="NCBI Taxonomy" id="1276258"/>
    <lineage>
        <taxon>Bacteria</taxon>
        <taxon>Bacillati</taxon>
        <taxon>Mycoplasmatota</taxon>
        <taxon>Mollicutes</taxon>
        <taxon>Entomoplasmatales</taxon>
        <taxon>Spiroplasmataceae</taxon>
        <taxon>Spiroplasma</taxon>
    </lineage>
</organism>
<keyword evidence="3" id="KW-1185">Reference proteome</keyword>
<protein>
    <recommendedName>
        <fullName evidence="4">Transmembrane protein</fullName>
    </recommendedName>
</protein>
<reference evidence="2 3" key="1">
    <citation type="journal article" date="2014" name="Genome Announc.">
        <title>Complete Genome Sequence of Spiroplasma apis B31T (ATCC 33834), a Bacterium Associated with May Disease of Honeybees (Apis mellifera).</title>
        <authorList>
            <person name="Ku C."/>
            <person name="Lo W.S."/>
            <person name="Chen L.L."/>
            <person name="Kuo C.H."/>
        </authorList>
    </citation>
    <scope>NUCLEOTIDE SEQUENCE [LARGE SCALE GENOMIC DNA]</scope>
    <source>
        <strain evidence="2">B31</strain>
    </source>
</reference>
<proteinExistence type="predicted"/>
<sequence length="160" mass="19028">MASTVFTILLITIIIISSLSIATREKISWSLQISLNFVIILFISKIMNMSKSTISLFYNVQVTFVEETKAIEIKKSRYVHLFIHIFTIGCFFIEVASGSMINKQSWLTQIENFWWIYLLVYFLNIVYFYLFFGMTLFVFKTNEDFKNDYLTYYENVKKKE</sequence>
<evidence type="ECO:0000313" key="2">
    <source>
        <dbReference type="EMBL" id="AHB35928.1"/>
    </source>
</evidence>
<feature type="transmembrane region" description="Helical" evidence="1">
    <location>
        <begin position="113"/>
        <end position="139"/>
    </location>
</feature>
<dbReference type="HOGENOM" id="CLU_1460415_0_0_14"/>
<evidence type="ECO:0008006" key="4">
    <source>
        <dbReference type="Google" id="ProtNLM"/>
    </source>
</evidence>
<dbReference type="PATRIC" id="fig|1276258.3.peg.78"/>
<feature type="transmembrane region" description="Helical" evidence="1">
    <location>
        <begin position="29"/>
        <end position="47"/>
    </location>
</feature>
<keyword evidence="1" id="KW-0812">Transmembrane</keyword>
<dbReference type="KEGG" id="sapi:SAPIS_v1c00810"/>
<name>V5RHI4_SPIAP</name>
<dbReference type="EMBL" id="CP006682">
    <property type="protein sequence ID" value="AHB35928.1"/>
    <property type="molecule type" value="Genomic_DNA"/>
</dbReference>
<dbReference type="AlphaFoldDB" id="V5RHI4"/>
<feature type="transmembrane region" description="Helical" evidence="1">
    <location>
        <begin position="5"/>
        <end position="23"/>
    </location>
</feature>
<accession>V5RHI4</accession>
<keyword evidence="1" id="KW-1133">Transmembrane helix</keyword>
<evidence type="ECO:0000313" key="3">
    <source>
        <dbReference type="Proteomes" id="UP000018550"/>
    </source>
</evidence>
<feature type="transmembrane region" description="Helical" evidence="1">
    <location>
        <begin position="78"/>
        <end position="101"/>
    </location>
</feature>
<dbReference type="Proteomes" id="UP000018550">
    <property type="component" value="Chromosome"/>
</dbReference>
<keyword evidence="1" id="KW-0472">Membrane</keyword>
<gene>
    <name evidence="2" type="ORF">SAPIS_v1c00810</name>
</gene>